<dbReference type="PANTHER" id="PTHR43747">
    <property type="entry name" value="FAD-BINDING PROTEIN"/>
    <property type="match status" value="1"/>
</dbReference>
<dbReference type="PRINTS" id="PR00420">
    <property type="entry name" value="RNGMNOXGNASE"/>
</dbReference>
<evidence type="ECO:0000259" key="2">
    <source>
        <dbReference type="Pfam" id="PF01494"/>
    </source>
</evidence>
<dbReference type="InterPro" id="IPR036188">
    <property type="entry name" value="FAD/NAD-bd_sf"/>
</dbReference>
<protein>
    <submittedName>
        <fullName evidence="3">FAD-dependent monooxygenase</fullName>
    </submittedName>
</protein>
<dbReference type="EMBL" id="JBFASG010000019">
    <property type="protein sequence ID" value="MEV4925031.1"/>
    <property type="molecule type" value="Genomic_DNA"/>
</dbReference>
<organism evidence="3 4">
    <name type="scientific">Streptomyces roseoverticillatus</name>
    <dbReference type="NCBI Taxonomy" id="66429"/>
    <lineage>
        <taxon>Bacteria</taxon>
        <taxon>Bacillati</taxon>
        <taxon>Actinomycetota</taxon>
        <taxon>Actinomycetes</taxon>
        <taxon>Kitasatosporales</taxon>
        <taxon>Streptomycetaceae</taxon>
        <taxon>Streptomyces</taxon>
    </lineage>
</organism>
<dbReference type="Gene3D" id="3.50.50.60">
    <property type="entry name" value="FAD/NAD(P)-binding domain"/>
    <property type="match status" value="1"/>
</dbReference>
<evidence type="ECO:0000313" key="3">
    <source>
        <dbReference type="EMBL" id="MEV4925031.1"/>
    </source>
</evidence>
<dbReference type="PANTHER" id="PTHR43747:SF1">
    <property type="entry name" value="SLR1998 PROTEIN"/>
    <property type="match status" value="1"/>
</dbReference>
<reference evidence="3 4" key="1">
    <citation type="submission" date="2024-06" db="EMBL/GenBank/DDBJ databases">
        <title>The Natural Products Discovery Center: Release of the First 8490 Sequenced Strains for Exploring Actinobacteria Biosynthetic Diversity.</title>
        <authorList>
            <person name="Kalkreuter E."/>
            <person name="Kautsar S.A."/>
            <person name="Yang D."/>
            <person name="Bader C.D."/>
            <person name="Teijaro C.N."/>
            <person name="Fluegel L."/>
            <person name="Davis C.M."/>
            <person name="Simpson J.R."/>
            <person name="Lauterbach L."/>
            <person name="Steele A.D."/>
            <person name="Gui C."/>
            <person name="Meng S."/>
            <person name="Li G."/>
            <person name="Viehrig K."/>
            <person name="Ye F."/>
            <person name="Su P."/>
            <person name="Kiefer A.F."/>
            <person name="Nichols A."/>
            <person name="Cepeda A.J."/>
            <person name="Yan W."/>
            <person name="Fan B."/>
            <person name="Jiang Y."/>
            <person name="Adhikari A."/>
            <person name="Zheng C.-J."/>
            <person name="Schuster L."/>
            <person name="Cowan T.M."/>
            <person name="Smanski M.J."/>
            <person name="Chevrette M.G."/>
            <person name="De Carvalho L.P.S."/>
            <person name="Shen B."/>
        </authorList>
    </citation>
    <scope>NUCLEOTIDE SEQUENCE [LARGE SCALE GENOMIC DNA]</scope>
    <source>
        <strain evidence="3 4">NPDC053791</strain>
    </source>
</reference>
<dbReference type="InterPro" id="IPR002938">
    <property type="entry name" value="FAD-bd"/>
</dbReference>
<proteinExistence type="inferred from homology"/>
<dbReference type="SUPFAM" id="SSF51905">
    <property type="entry name" value="FAD/NAD(P)-binding domain"/>
    <property type="match status" value="1"/>
</dbReference>
<dbReference type="Pfam" id="PF01494">
    <property type="entry name" value="FAD_binding_3"/>
    <property type="match status" value="1"/>
</dbReference>
<dbReference type="GO" id="GO:0004497">
    <property type="term" value="F:monooxygenase activity"/>
    <property type="evidence" value="ECO:0007669"/>
    <property type="project" value="UniProtKB-KW"/>
</dbReference>
<keyword evidence="3" id="KW-0503">Monooxygenase</keyword>
<dbReference type="Gene3D" id="3.30.9.100">
    <property type="match status" value="1"/>
</dbReference>
<dbReference type="InterPro" id="IPR050816">
    <property type="entry name" value="Flavin-dep_Halogenase_NPB"/>
</dbReference>
<gene>
    <name evidence="3" type="ORF">AB0L03_19685</name>
</gene>
<evidence type="ECO:0000256" key="1">
    <source>
        <dbReference type="ARBA" id="ARBA00038396"/>
    </source>
</evidence>
<sequence>MNTRTTPSTGERFEVVVAGGGPAGAVAALVLARTGRRVLLVDDHADPSGTTARFTIGETLPPAARPLLHDLGLWPHVTADRHLRSTGILASWGSPELYDRSDVLDPNGHGRHLDRARFDASLRSAALAAGTEFRRATVVRHHTRGSEQQILLRRGGAIEELLCDWVVDATGRRCIIGRRRAARHRQDRLVAAYALFDRRMPHGRGSDEDLRTLVEAVPGGWWYTVRIPAGRLVAHLTDADLAPPALRTPTGFLAHAARTLHLRTRLDGYVPPPAAPRWTAAHGLRLSPTAGTGWLATGDAALAFDPLSSQGILTALHTGAHAGHTVDLCLRGTVTEALTEYTAFLDGIADAYLGHHAYYYGQERRWPAHPFWKRRINSSVSPMAPGQRPA</sequence>
<name>A0ABV3IZ18_9ACTN</name>
<accession>A0ABV3IZ18</accession>
<comment type="similarity">
    <text evidence="1">Belongs to the flavin-dependent halogenase family. Bacterial tryptophan halogenase subfamily.</text>
</comment>
<keyword evidence="4" id="KW-1185">Reference proteome</keyword>
<feature type="domain" description="FAD-binding" evidence="2">
    <location>
        <begin position="13"/>
        <end position="201"/>
    </location>
</feature>
<dbReference type="Proteomes" id="UP001552479">
    <property type="component" value="Unassembled WGS sequence"/>
</dbReference>
<dbReference type="RefSeq" id="WP_366088861.1">
    <property type="nucleotide sequence ID" value="NZ_JBFASG010000019.1"/>
</dbReference>
<comment type="caution">
    <text evidence="3">The sequence shown here is derived from an EMBL/GenBank/DDBJ whole genome shotgun (WGS) entry which is preliminary data.</text>
</comment>
<keyword evidence="3" id="KW-0560">Oxidoreductase</keyword>
<evidence type="ECO:0000313" key="4">
    <source>
        <dbReference type="Proteomes" id="UP001552479"/>
    </source>
</evidence>